<dbReference type="EMBL" id="JARBJD010000041">
    <property type="protein sequence ID" value="KAK2958003.1"/>
    <property type="molecule type" value="Genomic_DNA"/>
</dbReference>
<evidence type="ECO:0000313" key="1">
    <source>
        <dbReference type="EMBL" id="KAK2958003.1"/>
    </source>
</evidence>
<accession>A0ABQ9Y2N7</accession>
<evidence type="ECO:0000313" key="2">
    <source>
        <dbReference type="Proteomes" id="UP001281761"/>
    </source>
</evidence>
<gene>
    <name evidence="1" type="ORF">BLNAU_6929</name>
</gene>
<dbReference type="Proteomes" id="UP001281761">
    <property type="component" value="Unassembled WGS sequence"/>
</dbReference>
<organism evidence="1 2">
    <name type="scientific">Blattamonas nauphoetae</name>
    <dbReference type="NCBI Taxonomy" id="2049346"/>
    <lineage>
        <taxon>Eukaryota</taxon>
        <taxon>Metamonada</taxon>
        <taxon>Preaxostyla</taxon>
        <taxon>Oxymonadida</taxon>
        <taxon>Blattamonas</taxon>
    </lineage>
</organism>
<proteinExistence type="predicted"/>
<dbReference type="InterPro" id="IPR016024">
    <property type="entry name" value="ARM-type_fold"/>
</dbReference>
<sequence>MTALDTKRLSSTDSPYPDCSLFLNWNEGILRSDSKTAAVFQSLVATVKLQPALDDSLEAKAVKFLKYMHPHNLRSTTDFLNNFASNSDESLKIFIQSIVILVSSPNQIITTAAMRMLVILYSNCYAKVRLALVKANLISQLIITLNPQSLSFAESVDIHISLLHILNQSVTLTTPIGLKILTIVGRDEQQAVNETNTEPGSHSPVCISPIFDEQLKNGPIHSQLVV</sequence>
<keyword evidence="2" id="KW-1185">Reference proteome</keyword>
<reference evidence="1 2" key="1">
    <citation type="journal article" date="2022" name="bioRxiv">
        <title>Genomics of Preaxostyla Flagellates Illuminates Evolutionary Transitions and the Path Towards Mitochondrial Loss.</title>
        <authorList>
            <person name="Novak L.V.F."/>
            <person name="Treitli S.C."/>
            <person name="Pyrih J."/>
            <person name="Halakuc P."/>
            <person name="Pipaliya S.V."/>
            <person name="Vacek V."/>
            <person name="Brzon O."/>
            <person name="Soukal P."/>
            <person name="Eme L."/>
            <person name="Dacks J.B."/>
            <person name="Karnkowska A."/>
            <person name="Elias M."/>
            <person name="Hampl V."/>
        </authorList>
    </citation>
    <scope>NUCLEOTIDE SEQUENCE [LARGE SCALE GENOMIC DNA]</scope>
    <source>
        <strain evidence="1">NAU3</strain>
        <tissue evidence="1">Gut</tissue>
    </source>
</reference>
<comment type="caution">
    <text evidence="1">The sequence shown here is derived from an EMBL/GenBank/DDBJ whole genome shotgun (WGS) entry which is preliminary data.</text>
</comment>
<protein>
    <submittedName>
        <fullName evidence="1">Uncharacterized protein</fullName>
    </submittedName>
</protein>
<dbReference type="SUPFAM" id="SSF48371">
    <property type="entry name" value="ARM repeat"/>
    <property type="match status" value="1"/>
</dbReference>
<name>A0ABQ9Y2N7_9EUKA</name>